<accession>A0A921LNV9</accession>
<comment type="caution">
    <text evidence="1">The sequence shown here is derived from an EMBL/GenBank/DDBJ whole genome shotgun (WGS) entry which is preliminary data.</text>
</comment>
<evidence type="ECO:0000313" key="2">
    <source>
        <dbReference type="Proteomes" id="UP000782880"/>
    </source>
</evidence>
<protein>
    <recommendedName>
        <fullName evidence="3">Alcohol acetyltransferase</fullName>
    </recommendedName>
</protein>
<reference evidence="1" key="2">
    <citation type="submission" date="2021-09" db="EMBL/GenBank/DDBJ databases">
        <authorList>
            <person name="Gilroy R."/>
        </authorList>
    </citation>
    <scope>NUCLEOTIDE SEQUENCE</scope>
    <source>
        <strain evidence="1">ChiBcec21-2208</strain>
    </source>
</reference>
<dbReference type="EMBL" id="DYVE01000200">
    <property type="protein sequence ID" value="HJG28509.1"/>
    <property type="molecule type" value="Genomic_DNA"/>
</dbReference>
<name>A0A921LNV9_9FIRM</name>
<sequence length="416" mass="47383">MAQSWYKVDNVAKVFLATTTRRDPRVFRISCTLTQDIDPEKLNEAVRRTAQEWPQFQVTLHRGLFWHYFESTDQVPLAKEENKEPCAPLYVPERRNQLIYRVSYFGARINLEMFHAMTDGNGGFLFLKSIVRNYLALCYPGTLDHVPTPNSASEADLAQDSFKNFYGGTRRAAPAKQPRAYHLRGLRLPYDQLQYFEGHLSAKEVLARARTLGVSLTSYLGASLMLAIYAEMPAMDRNKTISISLPVNLRNYYPSETARNFFNSVYVTHTLTEADTLETVAPVFDAKLKEILHPENIKAQMDEYEKLEHMPGIRLVPLFIKNAAVRFFTHLEDRHVTAVLSNMGRVDVSEELRPYIRQFAAFSSCEGLFTCVSSYGDDLVLGTASALRSTNVLRRLYRGFAAEGLNVTLYATEVEK</sequence>
<reference evidence="1" key="1">
    <citation type="journal article" date="2021" name="PeerJ">
        <title>Extensive microbial diversity within the chicken gut microbiome revealed by metagenomics and culture.</title>
        <authorList>
            <person name="Gilroy R."/>
            <person name="Ravi A."/>
            <person name="Getino M."/>
            <person name="Pursley I."/>
            <person name="Horton D.L."/>
            <person name="Alikhan N.F."/>
            <person name="Baker D."/>
            <person name="Gharbi K."/>
            <person name="Hall N."/>
            <person name="Watson M."/>
            <person name="Adriaenssens E.M."/>
            <person name="Foster-Nyarko E."/>
            <person name="Jarju S."/>
            <person name="Secka A."/>
            <person name="Antonio M."/>
            <person name="Oren A."/>
            <person name="Chaudhuri R.R."/>
            <person name="La Ragione R."/>
            <person name="Hildebrand F."/>
            <person name="Pallen M.J."/>
        </authorList>
    </citation>
    <scope>NUCLEOTIDE SEQUENCE</scope>
    <source>
        <strain evidence="1">ChiBcec21-2208</strain>
    </source>
</reference>
<organism evidence="1 2">
    <name type="scientific">Subdoligranulum variabile</name>
    <dbReference type="NCBI Taxonomy" id="214851"/>
    <lineage>
        <taxon>Bacteria</taxon>
        <taxon>Bacillati</taxon>
        <taxon>Bacillota</taxon>
        <taxon>Clostridia</taxon>
        <taxon>Eubacteriales</taxon>
        <taxon>Oscillospiraceae</taxon>
        <taxon>Subdoligranulum</taxon>
    </lineage>
</organism>
<gene>
    <name evidence="1" type="ORF">K8V20_07680</name>
</gene>
<dbReference type="AlphaFoldDB" id="A0A921LNV9"/>
<dbReference type="Proteomes" id="UP000782880">
    <property type="component" value="Unassembled WGS sequence"/>
</dbReference>
<proteinExistence type="predicted"/>
<evidence type="ECO:0000313" key="1">
    <source>
        <dbReference type="EMBL" id="HJG28509.1"/>
    </source>
</evidence>
<evidence type="ECO:0008006" key="3">
    <source>
        <dbReference type="Google" id="ProtNLM"/>
    </source>
</evidence>